<dbReference type="EMBL" id="JADBFD010000019">
    <property type="protein sequence ID" value="MBE2888956.1"/>
    <property type="molecule type" value="Genomic_DNA"/>
</dbReference>
<sequence length="373" mass="42802">MTGAEFEKTFKLGFTEASAFFRGKLNIPTDQWDDLWKDQHAKGFMVAGANKAELLTDFRNAVQKSVDGDMTLREFQERFDEVVKTHGWSYNGSRNWRSALIYNTNVRTAYMAGRWRQLTEPDTLMPYLVYRHADGVLHPRPLHVAWDGLTLPKASPFWRTHYPPNGWGCHCKVFAASQAEYEAARAIGKGTAPAEVVDLRTGAPLGIDYGWDYNVGMAADRSYQILGEKFERLPSDIARAWMKEHVSGPAFERFIEGKIGGEFPVAVLNPADMEALGTKAQSVWFSQQTLLEHLDRHPEIGLEDYRLIPEILDQGEVYQRDDVRLIYLYRGERLYRAGLKKTADDRENYFLTLFETSDEKAKREVVGKYERIR</sequence>
<organism evidence="2 3">
    <name type="scientific">Geobacter anodireducens</name>
    <dbReference type="NCBI Taxonomy" id="1340425"/>
    <lineage>
        <taxon>Bacteria</taxon>
        <taxon>Pseudomonadati</taxon>
        <taxon>Thermodesulfobacteriota</taxon>
        <taxon>Desulfuromonadia</taxon>
        <taxon>Geobacterales</taxon>
        <taxon>Geobacteraceae</taxon>
        <taxon>Geobacter</taxon>
    </lineage>
</organism>
<evidence type="ECO:0000313" key="3">
    <source>
        <dbReference type="Proteomes" id="UP000618926"/>
    </source>
</evidence>
<evidence type="ECO:0000259" key="1">
    <source>
        <dbReference type="Pfam" id="PF04233"/>
    </source>
</evidence>
<dbReference type="Proteomes" id="UP000618926">
    <property type="component" value="Unassembled WGS sequence"/>
</dbReference>
<dbReference type="InterPro" id="IPR006528">
    <property type="entry name" value="Phage_head_morphogenesis_dom"/>
</dbReference>
<proteinExistence type="predicted"/>
<keyword evidence="3" id="KW-1185">Reference proteome</keyword>
<gene>
    <name evidence="2" type="ORF">IIE05_13380</name>
</gene>
<reference evidence="2 3" key="1">
    <citation type="submission" date="2020-10" db="EMBL/GenBank/DDBJ databases">
        <title>Investigation of anaerobic biodegradation of phenanthrene by a sulfate-dependent Geobacter anodireducens strain PheS2.</title>
        <authorList>
            <person name="Zhang Z."/>
        </authorList>
    </citation>
    <scope>NUCLEOTIDE SEQUENCE [LARGE SCALE GENOMIC DNA]</scope>
    <source>
        <strain evidence="2 3">PheS2</strain>
    </source>
</reference>
<name>A0ABR9NXG7_9BACT</name>
<protein>
    <recommendedName>
        <fullName evidence="1">Phage head morphogenesis domain-containing protein</fullName>
    </recommendedName>
</protein>
<evidence type="ECO:0000313" key="2">
    <source>
        <dbReference type="EMBL" id="MBE2888956.1"/>
    </source>
</evidence>
<comment type="caution">
    <text evidence="2">The sequence shown here is derived from an EMBL/GenBank/DDBJ whole genome shotgun (WGS) entry which is preliminary data.</text>
</comment>
<dbReference type="Pfam" id="PF04233">
    <property type="entry name" value="Phage_Mu_F"/>
    <property type="match status" value="1"/>
</dbReference>
<feature type="domain" description="Phage head morphogenesis" evidence="1">
    <location>
        <begin position="64"/>
        <end position="173"/>
    </location>
</feature>
<accession>A0ABR9NXG7</accession>
<dbReference type="RefSeq" id="WP_192905774.1">
    <property type="nucleotide sequence ID" value="NZ_JADBFD010000019.1"/>
</dbReference>